<dbReference type="RefSeq" id="WP_042529024.1">
    <property type="nucleotide sequence ID" value="NZ_CP010827.1"/>
</dbReference>
<reference evidence="2 3" key="1">
    <citation type="journal article" date="2015" name="Genome Announc.">
        <title>Complete Genome Sequence and Annotation of Corynebacterium singulare DSM 44357, Isolated from a Human Semen Specimen.</title>
        <authorList>
            <person name="Merten M."/>
            <person name="Brinkrolf K."/>
            <person name="Albersmeier A."/>
            <person name="Kutter Y."/>
            <person name="Ruckert C."/>
            <person name="Tauch A."/>
        </authorList>
    </citation>
    <scope>NUCLEOTIDE SEQUENCE [LARGE SCALE GENOMIC DNA]</scope>
    <source>
        <strain evidence="2">IBS B52218</strain>
    </source>
</reference>
<dbReference type="PANTHER" id="PTHR33428">
    <property type="entry name" value="CHLOROPHYLLASE-2, CHLOROPLASTIC"/>
    <property type="match status" value="1"/>
</dbReference>
<dbReference type="InterPro" id="IPR029058">
    <property type="entry name" value="AB_hydrolase_fold"/>
</dbReference>
<dbReference type="Proteomes" id="UP000031890">
    <property type="component" value="Chromosome"/>
</dbReference>
<dbReference type="SUPFAM" id="SSF53474">
    <property type="entry name" value="alpha/beta-Hydrolases"/>
    <property type="match status" value="1"/>
</dbReference>
<keyword evidence="1" id="KW-1133">Transmembrane helix</keyword>
<dbReference type="GO" id="GO:0016787">
    <property type="term" value="F:hydrolase activity"/>
    <property type="evidence" value="ECO:0007669"/>
    <property type="project" value="UniProtKB-KW"/>
</dbReference>
<keyword evidence="2" id="KW-0378">Hydrolase</keyword>
<accession>A0A0B6EXY8</accession>
<protein>
    <submittedName>
        <fullName evidence="2">Alpha/beta hydrolase family</fullName>
    </submittedName>
</protein>
<evidence type="ECO:0000313" key="3">
    <source>
        <dbReference type="Proteomes" id="UP000031890"/>
    </source>
</evidence>
<keyword evidence="1" id="KW-0472">Membrane</keyword>
<dbReference type="PANTHER" id="PTHR33428:SF14">
    <property type="entry name" value="CARBOXYLESTERASE TYPE B DOMAIN-CONTAINING PROTEIN"/>
    <property type="match status" value="1"/>
</dbReference>
<dbReference type="AlphaFoldDB" id="A0A0B6EXY8"/>
<keyword evidence="1" id="KW-0812">Transmembrane</keyword>
<gene>
    <name evidence="2" type="ORF">CSING_01395</name>
</gene>
<organism evidence="2 3">
    <name type="scientific">Corynebacterium singulare</name>
    <dbReference type="NCBI Taxonomy" id="161899"/>
    <lineage>
        <taxon>Bacteria</taxon>
        <taxon>Bacillati</taxon>
        <taxon>Actinomycetota</taxon>
        <taxon>Actinomycetes</taxon>
        <taxon>Mycobacteriales</taxon>
        <taxon>Corynebacteriaceae</taxon>
        <taxon>Corynebacterium</taxon>
    </lineage>
</organism>
<evidence type="ECO:0000313" key="2">
    <source>
        <dbReference type="EMBL" id="AJI77839.1"/>
    </source>
</evidence>
<feature type="transmembrane region" description="Helical" evidence="1">
    <location>
        <begin position="7"/>
        <end position="29"/>
    </location>
</feature>
<dbReference type="Gene3D" id="3.40.50.1820">
    <property type="entry name" value="alpha/beta hydrolase"/>
    <property type="match status" value="1"/>
</dbReference>
<dbReference type="EMBL" id="CP010827">
    <property type="protein sequence ID" value="AJI77839.1"/>
    <property type="molecule type" value="Genomic_DNA"/>
</dbReference>
<dbReference type="HOGENOM" id="CLU_076307_0_0_11"/>
<dbReference type="ESTHER" id="9cory-a0a0b6exy8">
    <property type="family name" value="Chlorophyllase"/>
</dbReference>
<evidence type="ECO:0000256" key="1">
    <source>
        <dbReference type="SAM" id="Phobius"/>
    </source>
</evidence>
<proteinExistence type="predicted"/>
<sequence>MKRFVIGMIAVMAVIVVAFVGFVGFMQWVDADSVTGDDGVTAGYSAETGGPLETSFADEGPHEVDVRRDGDVTVAAPTGAGPFPAVVMANGTNTPLSSYLPVAEHLASWGFVVVGDETPHTGTGENVVHLLERLPELDSRVDRSRVGIFGHSQGGAGAINAAAQVEVAAVYAASPASHKVAQSNDWDYTSADVEEPLFLMTSDGRSDRWFVSPWEDLQENYESAGGPAVIARRLGADHKDVLEFGDGYATAWFRYILADDPDARNVFVGTSPASPGELASNELWDRVDTRGW</sequence>
<dbReference type="OrthoDB" id="9812672at2"/>
<name>A0A0B6EXY8_9CORY</name>
<dbReference type="KEGG" id="csx:CSING_01395"/>